<feature type="transmembrane region" description="Helical" evidence="9">
    <location>
        <begin position="168"/>
        <end position="188"/>
    </location>
</feature>
<dbReference type="EMBL" id="RKHQ01000001">
    <property type="protein sequence ID" value="ROR96823.1"/>
    <property type="molecule type" value="Genomic_DNA"/>
</dbReference>
<sequence length="443" mass="45191">MTMNQPGPGLVAVPSGARDVIPPSPVRRVLSVAGTVAAVVLVGFLGLSFAVVPAPPTDGDLPPLLLWHMTGAAAAVGAAVAMVWRSSRPVPVLLATAAATLVLPIGPLAPVVALPWVLARGSRRTIAWAIPLTGVAVAVALGYDAVRPGDSALLALNDEAGAPVTPSAVAYAVIGVLLLGGAVLAGLWRRSLAAVGVAQDVAQEAVQHSVELRRELTRQEEREHIAREMHDTVAHHLSLLSLHAAALEVTSQDPLVPDAARSMRSSAHQALEEMRGLITSLRDSADGGYTGAPPTLADLGRLVADARAAGVEIAASIDVPAPGAGVPEVPVAVTRAVYRIVQESLTNALKHASGSGVSVQVEAAPGRGVSVAVVSWLPVDRGARDAGVDDASRLASRPSLGAGAGAGIVGMRERATALGGSLAAGRHADLWVVRAWLPWRIDG</sequence>
<dbReference type="GO" id="GO:0000155">
    <property type="term" value="F:phosphorelay sensor kinase activity"/>
    <property type="evidence" value="ECO:0007669"/>
    <property type="project" value="InterPro"/>
</dbReference>
<dbReference type="Gene3D" id="1.20.5.1930">
    <property type="match status" value="1"/>
</dbReference>
<comment type="caution">
    <text evidence="11">The sequence shown here is derived from an EMBL/GenBank/DDBJ whole genome shotgun (WGS) entry which is preliminary data.</text>
</comment>
<keyword evidence="6 11" id="KW-0418">Kinase</keyword>
<evidence type="ECO:0000256" key="2">
    <source>
        <dbReference type="ARBA" id="ARBA00012438"/>
    </source>
</evidence>
<keyword evidence="8" id="KW-0902">Two-component regulatory system</keyword>
<dbReference type="PANTHER" id="PTHR24421">
    <property type="entry name" value="NITRATE/NITRITE SENSOR PROTEIN NARX-RELATED"/>
    <property type="match status" value="1"/>
</dbReference>
<dbReference type="GO" id="GO:0005524">
    <property type="term" value="F:ATP binding"/>
    <property type="evidence" value="ECO:0007669"/>
    <property type="project" value="UniProtKB-KW"/>
</dbReference>
<evidence type="ECO:0000256" key="6">
    <source>
        <dbReference type="ARBA" id="ARBA00022777"/>
    </source>
</evidence>
<evidence type="ECO:0000256" key="3">
    <source>
        <dbReference type="ARBA" id="ARBA00022553"/>
    </source>
</evidence>
<accession>A0A3N2DAP8</accession>
<keyword evidence="7" id="KW-0067">ATP-binding</keyword>
<evidence type="ECO:0000256" key="9">
    <source>
        <dbReference type="SAM" id="Phobius"/>
    </source>
</evidence>
<dbReference type="OrthoDB" id="227596at2"/>
<gene>
    <name evidence="11" type="ORF">EDD28_1414</name>
</gene>
<organism evidence="11 12">
    <name type="scientific">Salana multivorans</name>
    <dbReference type="NCBI Taxonomy" id="120377"/>
    <lineage>
        <taxon>Bacteria</taxon>
        <taxon>Bacillati</taxon>
        <taxon>Actinomycetota</taxon>
        <taxon>Actinomycetes</taxon>
        <taxon>Micrococcales</taxon>
        <taxon>Beutenbergiaceae</taxon>
        <taxon>Salana</taxon>
    </lineage>
</organism>
<keyword evidence="9" id="KW-0812">Transmembrane</keyword>
<comment type="catalytic activity">
    <reaction evidence="1">
        <text>ATP + protein L-histidine = ADP + protein N-phospho-L-histidine.</text>
        <dbReference type="EC" id="2.7.13.3"/>
    </reaction>
</comment>
<evidence type="ECO:0000256" key="8">
    <source>
        <dbReference type="ARBA" id="ARBA00023012"/>
    </source>
</evidence>
<evidence type="ECO:0000313" key="11">
    <source>
        <dbReference type="EMBL" id="ROR96823.1"/>
    </source>
</evidence>
<protein>
    <recommendedName>
        <fullName evidence="2">histidine kinase</fullName>
        <ecNumber evidence="2">2.7.13.3</ecNumber>
    </recommendedName>
</protein>
<evidence type="ECO:0000259" key="10">
    <source>
        <dbReference type="Pfam" id="PF07730"/>
    </source>
</evidence>
<evidence type="ECO:0000313" key="12">
    <source>
        <dbReference type="Proteomes" id="UP000275356"/>
    </source>
</evidence>
<evidence type="ECO:0000256" key="5">
    <source>
        <dbReference type="ARBA" id="ARBA00022741"/>
    </source>
</evidence>
<keyword evidence="12" id="KW-1185">Reference proteome</keyword>
<dbReference type="Pfam" id="PF07730">
    <property type="entry name" value="HisKA_3"/>
    <property type="match status" value="1"/>
</dbReference>
<dbReference type="Proteomes" id="UP000275356">
    <property type="component" value="Unassembled WGS sequence"/>
</dbReference>
<keyword evidence="4" id="KW-0808">Transferase</keyword>
<dbReference type="RefSeq" id="WP_123738951.1">
    <property type="nucleotide sequence ID" value="NZ_RKHQ01000001.1"/>
</dbReference>
<dbReference type="SUPFAM" id="SSF55874">
    <property type="entry name" value="ATPase domain of HSP90 chaperone/DNA topoisomerase II/histidine kinase"/>
    <property type="match status" value="1"/>
</dbReference>
<name>A0A3N2DAP8_9MICO</name>
<evidence type="ECO:0000256" key="7">
    <source>
        <dbReference type="ARBA" id="ARBA00022840"/>
    </source>
</evidence>
<reference evidence="11 12" key="1">
    <citation type="submission" date="2018-11" db="EMBL/GenBank/DDBJ databases">
        <title>Sequencing the genomes of 1000 actinobacteria strains.</title>
        <authorList>
            <person name="Klenk H.-P."/>
        </authorList>
    </citation>
    <scope>NUCLEOTIDE SEQUENCE [LARGE SCALE GENOMIC DNA]</scope>
    <source>
        <strain evidence="11 12">DSM 13521</strain>
    </source>
</reference>
<feature type="transmembrane region" description="Helical" evidence="9">
    <location>
        <begin position="125"/>
        <end position="143"/>
    </location>
</feature>
<dbReference type="CDD" id="cd16917">
    <property type="entry name" value="HATPase_UhpB-NarQ-NarX-like"/>
    <property type="match status" value="1"/>
</dbReference>
<dbReference type="PANTHER" id="PTHR24421:SF10">
    <property type="entry name" value="NITRATE_NITRITE SENSOR PROTEIN NARQ"/>
    <property type="match status" value="1"/>
</dbReference>
<dbReference type="AlphaFoldDB" id="A0A3N2DAP8"/>
<dbReference type="EC" id="2.7.13.3" evidence="2"/>
<proteinExistence type="predicted"/>
<feature type="transmembrane region" description="Helical" evidence="9">
    <location>
        <begin position="64"/>
        <end position="84"/>
    </location>
</feature>
<dbReference type="GO" id="GO:0016020">
    <property type="term" value="C:membrane"/>
    <property type="evidence" value="ECO:0007669"/>
    <property type="project" value="InterPro"/>
</dbReference>
<keyword evidence="9" id="KW-1133">Transmembrane helix</keyword>
<keyword evidence="9" id="KW-0472">Membrane</keyword>
<dbReference type="GO" id="GO:0046983">
    <property type="term" value="F:protein dimerization activity"/>
    <property type="evidence" value="ECO:0007669"/>
    <property type="project" value="InterPro"/>
</dbReference>
<dbReference type="Gene3D" id="3.30.565.10">
    <property type="entry name" value="Histidine kinase-like ATPase, C-terminal domain"/>
    <property type="match status" value="1"/>
</dbReference>
<dbReference type="InterPro" id="IPR036890">
    <property type="entry name" value="HATPase_C_sf"/>
</dbReference>
<feature type="transmembrane region" description="Helical" evidence="9">
    <location>
        <begin position="90"/>
        <end position="118"/>
    </location>
</feature>
<dbReference type="InterPro" id="IPR011712">
    <property type="entry name" value="Sig_transdc_His_kin_sub3_dim/P"/>
</dbReference>
<feature type="domain" description="Signal transduction histidine kinase subgroup 3 dimerisation and phosphoacceptor" evidence="10">
    <location>
        <begin position="221"/>
        <end position="284"/>
    </location>
</feature>
<evidence type="ECO:0000256" key="1">
    <source>
        <dbReference type="ARBA" id="ARBA00000085"/>
    </source>
</evidence>
<keyword evidence="5" id="KW-0547">Nucleotide-binding</keyword>
<keyword evidence="3" id="KW-0597">Phosphoprotein</keyword>
<evidence type="ECO:0000256" key="4">
    <source>
        <dbReference type="ARBA" id="ARBA00022679"/>
    </source>
</evidence>
<feature type="transmembrane region" description="Helical" evidence="9">
    <location>
        <begin position="29"/>
        <end position="52"/>
    </location>
</feature>
<dbReference type="InterPro" id="IPR050482">
    <property type="entry name" value="Sensor_HK_TwoCompSys"/>
</dbReference>